<reference evidence="11" key="1">
    <citation type="journal article" date="2017" name="Genome Biol. Evol.">
        <title>The complete genome sequence of the phytopathogenic fungus Sclerotinia sclerotiorum reveals insights into the genome architecture of broad host range pathogens.</title>
        <authorList>
            <person name="Derbyshire M."/>
            <person name="Denton-Giles M."/>
            <person name="Hegedus D."/>
            <person name="Seifbarghy S."/>
            <person name="Rollins J."/>
            <person name="van Kan J."/>
            <person name="Seidl M.F."/>
            <person name="Faino L."/>
            <person name="Mbengue M."/>
            <person name="Navaud O."/>
            <person name="Raffaele S."/>
            <person name="Hammond-Kosack K."/>
            <person name="Heard S."/>
            <person name="Oliver R."/>
        </authorList>
    </citation>
    <scope>NUCLEOTIDE SEQUENCE [LARGE SCALE GENOMIC DNA]</scope>
    <source>
        <strain evidence="11">ATCC 18683 / 1980 / Ss-1</strain>
    </source>
</reference>
<gene>
    <name evidence="10" type="ORF">sscle_07g059930</name>
</gene>
<feature type="transmembrane region" description="Helical" evidence="8">
    <location>
        <begin position="366"/>
        <end position="385"/>
    </location>
</feature>
<proteinExistence type="inferred from homology"/>
<evidence type="ECO:0000256" key="3">
    <source>
        <dbReference type="ARBA" id="ARBA00022448"/>
    </source>
</evidence>
<evidence type="ECO:0000313" key="10">
    <source>
        <dbReference type="EMBL" id="APA11223.1"/>
    </source>
</evidence>
<evidence type="ECO:0000256" key="1">
    <source>
        <dbReference type="ARBA" id="ARBA00004141"/>
    </source>
</evidence>
<evidence type="ECO:0000256" key="7">
    <source>
        <dbReference type="ARBA" id="ARBA00023136"/>
    </source>
</evidence>
<evidence type="ECO:0000256" key="2">
    <source>
        <dbReference type="ARBA" id="ARBA00006939"/>
    </source>
</evidence>
<comment type="subcellular location">
    <subcellularLocation>
        <location evidence="1 8">Membrane</location>
        <topology evidence="1 8">Multi-pass membrane protein</topology>
    </subcellularLocation>
</comment>
<feature type="transmembrane region" description="Helical" evidence="8">
    <location>
        <begin position="326"/>
        <end position="345"/>
    </location>
</feature>
<comment type="similarity">
    <text evidence="2 8">Belongs to the ZIP transporter (TC 2.A.5) family.</text>
</comment>
<evidence type="ECO:0000313" key="11">
    <source>
        <dbReference type="Proteomes" id="UP000177798"/>
    </source>
</evidence>
<feature type="transmembrane region" description="Helical" evidence="8">
    <location>
        <begin position="55"/>
        <end position="78"/>
    </location>
</feature>
<organism evidence="10 11">
    <name type="scientific">Sclerotinia sclerotiorum (strain ATCC 18683 / 1980 / Ss-1)</name>
    <name type="common">White mold</name>
    <name type="synonym">Whetzelinia sclerotiorum</name>
    <dbReference type="NCBI Taxonomy" id="665079"/>
    <lineage>
        <taxon>Eukaryota</taxon>
        <taxon>Fungi</taxon>
        <taxon>Dikarya</taxon>
        <taxon>Ascomycota</taxon>
        <taxon>Pezizomycotina</taxon>
        <taxon>Leotiomycetes</taxon>
        <taxon>Helotiales</taxon>
        <taxon>Sclerotiniaceae</taxon>
        <taxon>Sclerotinia</taxon>
    </lineage>
</organism>
<dbReference type="PANTHER" id="PTHR11040">
    <property type="entry name" value="ZINC/IRON TRANSPORTER"/>
    <property type="match status" value="1"/>
</dbReference>
<dbReference type="KEGG" id="ssl:SS1G_11438"/>
<dbReference type="OMA" id="HHHGHFN"/>
<dbReference type="VEuPathDB" id="FungiDB:sscle_07g059930"/>
<dbReference type="InterPro" id="IPR004698">
    <property type="entry name" value="Zn/Fe_permease_fun/pln"/>
</dbReference>
<feature type="transmembrane region" description="Helical" evidence="8">
    <location>
        <begin position="233"/>
        <end position="254"/>
    </location>
</feature>
<feature type="transmembrane region" description="Helical" evidence="8">
    <location>
        <begin position="98"/>
        <end position="117"/>
    </location>
</feature>
<evidence type="ECO:0000256" key="5">
    <source>
        <dbReference type="ARBA" id="ARBA00022989"/>
    </source>
</evidence>
<keyword evidence="5 8" id="KW-1133">Transmembrane helix</keyword>
<evidence type="ECO:0000256" key="4">
    <source>
        <dbReference type="ARBA" id="ARBA00022692"/>
    </source>
</evidence>
<evidence type="ECO:0000256" key="6">
    <source>
        <dbReference type="ARBA" id="ARBA00023065"/>
    </source>
</evidence>
<name>A0A1D9Q9E5_SCLS1</name>
<dbReference type="RefSeq" id="XP_001587446.1">
    <property type="nucleotide sequence ID" value="XM_001587396.1"/>
</dbReference>
<dbReference type="Proteomes" id="UP000177798">
    <property type="component" value="Chromosome 7"/>
</dbReference>
<dbReference type="GO" id="GO:0016020">
    <property type="term" value="C:membrane"/>
    <property type="evidence" value="ECO:0007669"/>
    <property type="project" value="UniProtKB-SubCell"/>
</dbReference>
<feature type="region of interest" description="Disordered" evidence="9">
    <location>
        <begin position="134"/>
        <end position="220"/>
    </location>
</feature>
<feature type="compositionally biased region" description="Polar residues" evidence="9">
    <location>
        <begin position="160"/>
        <end position="187"/>
    </location>
</feature>
<sequence length="388" mass="42105">MSEYTVEVVCGSGNDYDGRMGVRISSIFVIGFGSMMGALLPIAAARTKRMSVPPLAFFITKYFGSGVIIATAFIHLLAPATENLSSPCLTGPITDYSWAEGIALMTIFSMFFIELMASRYDVFGQDSHDLEAADPARDLIKQNTRNEKHSTLRTPLPSEAANSPQASSAVLENDHASSITQRQSTGEGPSEVRSSIPGRPDDLSYPPGGEDHLGHQREHHEDDDHFAAQMTAIFILEFGVIFHSIFIGLTLAVTGDDFNILYIVLVFHQTFEGLGLGARLATAHWPKTKSWMPWALGTAYGLTTPIAIAIGLGVRTTFAPGSQKTMIINGVFDSISAGILIYTGLVELMAHEFMFNQEMRKSSMKMMLFAFGCMVAGAGLMALLGKWA</sequence>
<keyword evidence="6 8" id="KW-0406">Ion transport</keyword>
<evidence type="ECO:0000256" key="8">
    <source>
        <dbReference type="RuleBase" id="RU362088"/>
    </source>
</evidence>
<dbReference type="InterPro" id="IPR003689">
    <property type="entry name" value="ZIP"/>
</dbReference>
<dbReference type="Pfam" id="PF02535">
    <property type="entry name" value="Zip"/>
    <property type="match status" value="1"/>
</dbReference>
<dbReference type="AlphaFoldDB" id="A0A1D9Q9E5"/>
<feature type="transmembrane region" description="Helical" evidence="8">
    <location>
        <begin position="20"/>
        <end position="43"/>
    </location>
</feature>
<accession>A0A1D9Q9E5</accession>
<dbReference type="PANTHER" id="PTHR11040:SF69">
    <property type="entry name" value="ZINC-REGULATED TRANSPORTER 2"/>
    <property type="match status" value="1"/>
</dbReference>
<keyword evidence="4 8" id="KW-0812">Transmembrane</keyword>
<evidence type="ECO:0000256" key="9">
    <source>
        <dbReference type="SAM" id="MobiDB-lite"/>
    </source>
</evidence>
<feature type="compositionally biased region" description="Basic and acidic residues" evidence="9">
    <location>
        <begin position="134"/>
        <end position="150"/>
    </location>
</feature>
<dbReference type="NCBIfam" id="TIGR00820">
    <property type="entry name" value="zip"/>
    <property type="match status" value="1"/>
</dbReference>
<protein>
    <submittedName>
        <fullName evidence="10">Uncharacterized protein</fullName>
    </submittedName>
</protein>
<keyword evidence="3 8" id="KW-0813">Transport</keyword>
<feature type="compositionally biased region" description="Basic and acidic residues" evidence="9">
    <location>
        <begin position="209"/>
        <end position="220"/>
    </location>
</feature>
<feature type="transmembrane region" description="Helical" evidence="8">
    <location>
        <begin position="294"/>
        <end position="314"/>
    </location>
</feature>
<dbReference type="GO" id="GO:0005385">
    <property type="term" value="F:zinc ion transmembrane transporter activity"/>
    <property type="evidence" value="ECO:0007669"/>
    <property type="project" value="InterPro"/>
</dbReference>
<comment type="caution">
    <text evidence="8">Lacks conserved residue(s) required for the propagation of feature annotation.</text>
</comment>
<keyword evidence="7 8" id="KW-0472">Membrane</keyword>
<dbReference type="EMBL" id="CP017820">
    <property type="protein sequence ID" value="APA11223.1"/>
    <property type="molecule type" value="Genomic_DNA"/>
</dbReference>
<dbReference type="OrthoDB" id="448280at2759"/>